<protein>
    <submittedName>
        <fullName evidence="3">Polyisoprenoid-binding protein YceI</fullName>
    </submittedName>
</protein>
<dbReference type="InterPro" id="IPR036761">
    <property type="entry name" value="TTHA0802/YceI-like_sf"/>
</dbReference>
<dbReference type="Proteomes" id="UP000199377">
    <property type="component" value="Unassembled WGS sequence"/>
</dbReference>
<gene>
    <name evidence="3" type="ORF">SAMN05216258_107186</name>
</gene>
<proteinExistence type="predicted"/>
<dbReference type="SMART" id="SM00867">
    <property type="entry name" value="YceI"/>
    <property type="match status" value="1"/>
</dbReference>
<feature type="signal peptide" evidence="1">
    <location>
        <begin position="1"/>
        <end position="24"/>
    </location>
</feature>
<dbReference type="PANTHER" id="PTHR34406">
    <property type="entry name" value="PROTEIN YCEI"/>
    <property type="match status" value="1"/>
</dbReference>
<name>A0A1I3IR68_9RHOB</name>
<dbReference type="InterPro" id="IPR007372">
    <property type="entry name" value="Lipid/polyisoprenoid-bd_YceI"/>
</dbReference>
<sequence length="193" mass="21037">MTRHAAACLAALVLWAGAAPCARAGTWAMDRSHSQVKFSVDHLGYSLVHGWFREFDARIELDPDAVERAAVSFTIRADSVDTAWEGRDRYLRGPDFLDAEAHPEITFTSHEVRLVASDVADITGRLTINGVTRTETLRARLNRYGPSALAGGELVAGFTVTGEIDRTAYGVSFAAPHVGRTVEIRVDLEASPR</sequence>
<accession>A0A1I3IR68</accession>
<dbReference type="Pfam" id="PF04264">
    <property type="entry name" value="YceI"/>
    <property type="match status" value="1"/>
</dbReference>
<dbReference type="OrthoDB" id="9811006at2"/>
<keyword evidence="4" id="KW-1185">Reference proteome</keyword>
<keyword evidence="1" id="KW-0732">Signal</keyword>
<dbReference type="PANTHER" id="PTHR34406:SF1">
    <property type="entry name" value="PROTEIN YCEI"/>
    <property type="match status" value="1"/>
</dbReference>
<dbReference type="SUPFAM" id="SSF101874">
    <property type="entry name" value="YceI-like"/>
    <property type="match status" value="1"/>
</dbReference>
<reference evidence="3 4" key="1">
    <citation type="submission" date="2016-10" db="EMBL/GenBank/DDBJ databases">
        <authorList>
            <person name="de Groot N.N."/>
        </authorList>
    </citation>
    <scope>NUCLEOTIDE SEQUENCE [LARGE SCALE GENOMIC DNA]</scope>
    <source>
        <strain evidence="3 4">CGMCC 1.11030</strain>
    </source>
</reference>
<feature type="domain" description="Lipid/polyisoprenoid-binding YceI-like" evidence="2">
    <location>
        <begin position="26"/>
        <end position="191"/>
    </location>
</feature>
<dbReference type="Gene3D" id="2.40.128.110">
    <property type="entry name" value="Lipid/polyisoprenoid-binding, YceI-like"/>
    <property type="match status" value="1"/>
</dbReference>
<evidence type="ECO:0000313" key="4">
    <source>
        <dbReference type="Proteomes" id="UP000199377"/>
    </source>
</evidence>
<evidence type="ECO:0000256" key="1">
    <source>
        <dbReference type="SAM" id="SignalP"/>
    </source>
</evidence>
<organism evidence="3 4">
    <name type="scientific">Albimonas pacifica</name>
    <dbReference type="NCBI Taxonomy" id="1114924"/>
    <lineage>
        <taxon>Bacteria</taxon>
        <taxon>Pseudomonadati</taxon>
        <taxon>Pseudomonadota</taxon>
        <taxon>Alphaproteobacteria</taxon>
        <taxon>Rhodobacterales</taxon>
        <taxon>Paracoccaceae</taxon>
        <taxon>Albimonas</taxon>
    </lineage>
</organism>
<dbReference type="EMBL" id="FOQH01000007">
    <property type="protein sequence ID" value="SFI50461.1"/>
    <property type="molecule type" value="Genomic_DNA"/>
</dbReference>
<dbReference type="STRING" id="1114924.SAMN05216258_107186"/>
<evidence type="ECO:0000313" key="3">
    <source>
        <dbReference type="EMBL" id="SFI50461.1"/>
    </source>
</evidence>
<evidence type="ECO:0000259" key="2">
    <source>
        <dbReference type="SMART" id="SM00867"/>
    </source>
</evidence>
<dbReference type="AlphaFoldDB" id="A0A1I3IR68"/>
<dbReference type="RefSeq" id="WP_092861206.1">
    <property type="nucleotide sequence ID" value="NZ_FOQH01000007.1"/>
</dbReference>
<feature type="chain" id="PRO_5011635687" evidence="1">
    <location>
        <begin position="25"/>
        <end position="193"/>
    </location>
</feature>